<dbReference type="PANTHER" id="PTHR28075:SF3">
    <property type="entry name" value="DUF1748-DOMAIN-CONTAINING PROTEIN"/>
    <property type="match status" value="1"/>
</dbReference>
<accession>A0A5M3MYA9</accession>
<dbReference type="EMBL" id="JH711575">
    <property type="protein sequence ID" value="EIW84122.1"/>
    <property type="molecule type" value="Genomic_DNA"/>
</dbReference>
<dbReference type="InterPro" id="IPR013726">
    <property type="entry name" value="Mitofissin"/>
</dbReference>
<dbReference type="AlphaFoldDB" id="A0A5M3MYA9"/>
<organism evidence="1 2">
    <name type="scientific">Coniophora puteana (strain RWD-64-598)</name>
    <name type="common">Brown rot fungus</name>
    <dbReference type="NCBI Taxonomy" id="741705"/>
    <lineage>
        <taxon>Eukaryota</taxon>
        <taxon>Fungi</taxon>
        <taxon>Dikarya</taxon>
        <taxon>Basidiomycota</taxon>
        <taxon>Agaricomycotina</taxon>
        <taxon>Agaricomycetes</taxon>
        <taxon>Agaricomycetidae</taxon>
        <taxon>Boletales</taxon>
        <taxon>Coniophorineae</taxon>
        <taxon>Coniophoraceae</taxon>
        <taxon>Coniophora</taxon>
    </lineage>
</organism>
<dbReference type="Proteomes" id="UP000053558">
    <property type="component" value="Unassembled WGS sequence"/>
</dbReference>
<gene>
    <name evidence="1" type="ORF">CONPUDRAFT_51616</name>
</gene>
<proteinExistence type="predicted"/>
<dbReference type="GO" id="GO:0005737">
    <property type="term" value="C:cytoplasm"/>
    <property type="evidence" value="ECO:0007669"/>
    <property type="project" value="TreeGrafter"/>
</dbReference>
<dbReference type="OrthoDB" id="16824at2759"/>
<reference evidence="2" key="1">
    <citation type="journal article" date="2012" name="Science">
        <title>The Paleozoic origin of enzymatic lignin decomposition reconstructed from 31 fungal genomes.</title>
        <authorList>
            <person name="Floudas D."/>
            <person name="Binder M."/>
            <person name="Riley R."/>
            <person name="Barry K."/>
            <person name="Blanchette R.A."/>
            <person name="Henrissat B."/>
            <person name="Martinez A.T."/>
            <person name="Otillar R."/>
            <person name="Spatafora J.W."/>
            <person name="Yadav J.S."/>
            <person name="Aerts A."/>
            <person name="Benoit I."/>
            <person name="Boyd A."/>
            <person name="Carlson A."/>
            <person name="Copeland A."/>
            <person name="Coutinho P.M."/>
            <person name="de Vries R.P."/>
            <person name="Ferreira P."/>
            <person name="Findley K."/>
            <person name="Foster B."/>
            <person name="Gaskell J."/>
            <person name="Glotzer D."/>
            <person name="Gorecki P."/>
            <person name="Heitman J."/>
            <person name="Hesse C."/>
            <person name="Hori C."/>
            <person name="Igarashi K."/>
            <person name="Jurgens J.A."/>
            <person name="Kallen N."/>
            <person name="Kersten P."/>
            <person name="Kohler A."/>
            <person name="Kuees U."/>
            <person name="Kumar T.K.A."/>
            <person name="Kuo A."/>
            <person name="LaButti K."/>
            <person name="Larrondo L.F."/>
            <person name="Lindquist E."/>
            <person name="Ling A."/>
            <person name="Lombard V."/>
            <person name="Lucas S."/>
            <person name="Lundell T."/>
            <person name="Martin R."/>
            <person name="McLaughlin D.J."/>
            <person name="Morgenstern I."/>
            <person name="Morin E."/>
            <person name="Murat C."/>
            <person name="Nagy L.G."/>
            <person name="Nolan M."/>
            <person name="Ohm R.A."/>
            <person name="Patyshakuliyeva A."/>
            <person name="Rokas A."/>
            <person name="Ruiz-Duenas F.J."/>
            <person name="Sabat G."/>
            <person name="Salamov A."/>
            <person name="Samejima M."/>
            <person name="Schmutz J."/>
            <person name="Slot J.C."/>
            <person name="St John F."/>
            <person name="Stenlid J."/>
            <person name="Sun H."/>
            <person name="Sun S."/>
            <person name="Syed K."/>
            <person name="Tsang A."/>
            <person name="Wiebenga A."/>
            <person name="Young D."/>
            <person name="Pisabarro A."/>
            <person name="Eastwood D.C."/>
            <person name="Martin F."/>
            <person name="Cullen D."/>
            <person name="Grigoriev I.V."/>
            <person name="Hibbett D.S."/>
        </authorList>
    </citation>
    <scope>NUCLEOTIDE SEQUENCE [LARGE SCALE GENOMIC DNA]</scope>
    <source>
        <strain evidence="2">RWD-64-598 SS2</strain>
    </source>
</reference>
<dbReference type="Pfam" id="PF08520">
    <property type="entry name" value="Mitofissin"/>
    <property type="match status" value="1"/>
</dbReference>
<sequence>MALGRIAHYAIDAALLSTVLAGIRRSSGFTPDTNSISDATMRSVAERFLGFGETVFDMAQATAVNSQYFRKDKR</sequence>
<keyword evidence="2" id="KW-1185">Reference proteome</keyword>
<protein>
    <submittedName>
        <fullName evidence="1">DUF1748-domain-containing protein</fullName>
    </submittedName>
</protein>
<dbReference type="PANTHER" id="PTHR28075">
    <property type="entry name" value="CHROMOSOME 16, WHOLE GENOME SHOTGUN SEQUENCE"/>
    <property type="match status" value="1"/>
</dbReference>
<dbReference type="RefSeq" id="XP_007765366.1">
    <property type="nucleotide sequence ID" value="XM_007767176.1"/>
</dbReference>
<dbReference type="GeneID" id="19207461"/>
<name>A0A5M3MYA9_CONPW</name>
<evidence type="ECO:0000313" key="1">
    <source>
        <dbReference type="EMBL" id="EIW84122.1"/>
    </source>
</evidence>
<comment type="caution">
    <text evidence="1">The sequence shown here is derived from an EMBL/GenBank/DDBJ whole genome shotgun (WGS) entry which is preliminary data.</text>
</comment>
<dbReference type="KEGG" id="cput:CONPUDRAFT_51616"/>
<evidence type="ECO:0000313" key="2">
    <source>
        <dbReference type="Proteomes" id="UP000053558"/>
    </source>
</evidence>
<dbReference type="OMA" id="MIQGTVV"/>